<evidence type="ECO:0000313" key="2">
    <source>
        <dbReference type="Proteomes" id="UP001519287"/>
    </source>
</evidence>
<dbReference type="Proteomes" id="UP001519287">
    <property type="component" value="Unassembled WGS sequence"/>
</dbReference>
<sequence length="136" mass="15690">MHPDFLKIKSLEGDLRMSHKKKDYGLTVTTKELILHKPHVNYYFKLDDIISIVPYEIQRLKNITFVNWRSSNQESTNLSSELQQYKLFVQAATVHNRSGIFKLGPTDVIIPIHEQMLQAISECGILSGLVLVTHER</sequence>
<dbReference type="EMBL" id="JAGGLB010000008">
    <property type="protein sequence ID" value="MBP1991249.1"/>
    <property type="molecule type" value="Genomic_DNA"/>
</dbReference>
<proteinExistence type="predicted"/>
<reference evidence="1 2" key="1">
    <citation type="submission" date="2021-03" db="EMBL/GenBank/DDBJ databases">
        <title>Genomic Encyclopedia of Type Strains, Phase IV (KMG-IV): sequencing the most valuable type-strain genomes for metagenomic binning, comparative biology and taxonomic classification.</title>
        <authorList>
            <person name="Goeker M."/>
        </authorList>
    </citation>
    <scope>NUCLEOTIDE SEQUENCE [LARGE SCALE GENOMIC DNA]</scope>
    <source>
        <strain evidence="1 2">DSM 26048</strain>
    </source>
</reference>
<keyword evidence="2" id="KW-1185">Reference proteome</keyword>
<accession>A0ABS4IUK4</accession>
<comment type="caution">
    <text evidence="1">The sequence shown here is derived from an EMBL/GenBank/DDBJ whole genome shotgun (WGS) entry which is preliminary data.</text>
</comment>
<protein>
    <submittedName>
        <fullName evidence="1">Uncharacterized protein</fullName>
    </submittedName>
</protein>
<gene>
    <name evidence="1" type="ORF">J2Z66_002856</name>
</gene>
<dbReference type="RefSeq" id="WP_312894549.1">
    <property type="nucleotide sequence ID" value="NZ_JAGGLB010000008.1"/>
</dbReference>
<evidence type="ECO:0000313" key="1">
    <source>
        <dbReference type="EMBL" id="MBP1991249.1"/>
    </source>
</evidence>
<name>A0ABS4IUK4_9BACL</name>
<organism evidence="1 2">
    <name type="scientific">Paenibacillus eucommiae</name>
    <dbReference type="NCBI Taxonomy" id="1355755"/>
    <lineage>
        <taxon>Bacteria</taxon>
        <taxon>Bacillati</taxon>
        <taxon>Bacillota</taxon>
        <taxon>Bacilli</taxon>
        <taxon>Bacillales</taxon>
        <taxon>Paenibacillaceae</taxon>
        <taxon>Paenibacillus</taxon>
    </lineage>
</organism>